<dbReference type="InterPro" id="IPR027417">
    <property type="entry name" value="P-loop_NTPase"/>
</dbReference>
<proteinExistence type="inferred from homology"/>
<accession>B0X3R0</accession>
<dbReference type="AlphaFoldDB" id="B0X3R0"/>
<feature type="domain" description="MCM C-terminal AAA(+) ATPase" evidence="6">
    <location>
        <begin position="75"/>
        <end position="162"/>
    </location>
</feature>
<dbReference type="VEuPathDB" id="VectorBase:CQUJHB009894"/>
<reference evidence="7" key="1">
    <citation type="submission" date="2007-03" db="EMBL/GenBank/DDBJ databases">
        <title>Annotation of Culex pipiens quinquefasciatus.</title>
        <authorList>
            <consortium name="The Broad Institute Genome Sequencing Platform"/>
            <person name="Atkinson P.W."/>
            <person name="Hemingway J."/>
            <person name="Christensen B.M."/>
            <person name="Higgs S."/>
            <person name="Kodira C."/>
            <person name="Hannick L."/>
            <person name="Megy K."/>
            <person name="O'Leary S."/>
            <person name="Pearson M."/>
            <person name="Haas B.J."/>
            <person name="Mauceli E."/>
            <person name="Wortman J.R."/>
            <person name="Lee N.H."/>
            <person name="Guigo R."/>
            <person name="Stanke M."/>
            <person name="Alvarado L."/>
            <person name="Amedeo P."/>
            <person name="Antoine C.H."/>
            <person name="Arensburger P."/>
            <person name="Bidwell S.L."/>
            <person name="Crawford M."/>
            <person name="Camaro F."/>
            <person name="Devon K."/>
            <person name="Engels R."/>
            <person name="Hammond M."/>
            <person name="Howarth C."/>
            <person name="Koehrsen M."/>
            <person name="Lawson D."/>
            <person name="Montgomery P."/>
            <person name="Nene V."/>
            <person name="Nusbaum C."/>
            <person name="Puiu D."/>
            <person name="Romero-Severson J."/>
            <person name="Severson D.W."/>
            <person name="Shumway M."/>
            <person name="Sisk P."/>
            <person name="Stolte C."/>
            <person name="Zeng Q."/>
            <person name="Eisenstadt E."/>
            <person name="Fraser-Liggett C."/>
            <person name="Strausberg R."/>
            <person name="Galagan J."/>
            <person name="Birren B."/>
            <person name="Collins F.H."/>
        </authorList>
    </citation>
    <scope>NUCLEOTIDE SEQUENCE [LARGE SCALE GENOMIC DNA]</scope>
    <source>
        <strain evidence="7">JHB</strain>
    </source>
</reference>
<sequence>MTFEKGYLLAGNVKVKKGRGKPETTHLLPCILLPIGSDGLERVSARVTPLVQDDLLAVQVVSLVNFNGRFSASLGDAGSRRTEQAAVTTDRESGERRFEAGVIMLADRGIVCIDEFDKLGDIGRAAIREDMQQGRVIISKAGIHESLNARCSVLAVANPVYNDSLLSHFVLLDVIDADHLRIISDQVVQMHHYRRTKRRRAPDGRQCHRQSVHDQPGRARKRTKRKNCDRSPGGLCCRTHNVDALAEALASSSSSSTPSRRIHFESGVSDYEVQRKPSNTIALQQLFRVESTAMEQDSWCRKRLHGPFRVSLDGIIARQYPCSAERAAAELLQIGWSYSQHAGNNLAILLKRCFNSYDGVCEPDVESFQESTLSFCSHLNLEKCGSLFPQPVQYGPVPHEQQVTLFVQSNLYSGLQNPSRAAELANLHRQCKNQCTKLQTGFEKRHPRGMWTTGEQEHSQKMMPHQPIFAGPDRFGPVLEEGKVNLRTTNDVGVPSSCACWRSSIQPQGAFNVGPDPEREVRWTNLVALHDSHNSFKTETSVFAGEKCTITRRGVPTLRRSVGSGLALREVT</sequence>
<dbReference type="EC" id="3.6.4.12" evidence="1"/>
<dbReference type="GO" id="GO:0000727">
    <property type="term" value="P:double-strand break repair via break-induced replication"/>
    <property type="evidence" value="ECO:0007669"/>
    <property type="project" value="TreeGrafter"/>
</dbReference>
<evidence type="ECO:0000313" key="7">
    <source>
        <dbReference type="EMBL" id="EDS39952.1"/>
    </source>
</evidence>
<dbReference type="GO" id="GO:0006271">
    <property type="term" value="P:DNA strand elongation involved in DNA replication"/>
    <property type="evidence" value="ECO:0007669"/>
    <property type="project" value="TreeGrafter"/>
</dbReference>
<dbReference type="InterPro" id="IPR031327">
    <property type="entry name" value="MCM"/>
</dbReference>
<dbReference type="PANTHER" id="PTHR11630:SF46">
    <property type="entry name" value="DNA REPLICATION LICENSING FACTOR MCM3-RELATED"/>
    <property type="match status" value="1"/>
</dbReference>
<dbReference type="InParanoid" id="B0X3R0"/>
<dbReference type="PRINTS" id="PR01657">
    <property type="entry name" value="MCMFAMILY"/>
</dbReference>
<reference evidence="8" key="2">
    <citation type="submission" date="2021-02" db="UniProtKB">
        <authorList>
            <consortium name="EnsemblMetazoa"/>
        </authorList>
    </citation>
    <scope>IDENTIFICATION</scope>
    <source>
        <strain evidence="8">JHB</strain>
    </source>
</reference>
<dbReference type="EMBL" id="DS232320">
    <property type="protein sequence ID" value="EDS39952.1"/>
    <property type="molecule type" value="Genomic_DNA"/>
</dbReference>
<keyword evidence="9" id="KW-1185">Reference proteome</keyword>
<gene>
    <name evidence="8" type="primary">6047190</name>
    <name evidence="7" type="ORF">CpipJ_CPIJ014305</name>
</gene>
<dbReference type="GO" id="GO:0005524">
    <property type="term" value="F:ATP binding"/>
    <property type="evidence" value="ECO:0007669"/>
    <property type="project" value="UniProtKB-KW"/>
</dbReference>
<dbReference type="EnsemblMetazoa" id="CPIJ014305-RA">
    <property type="protein sequence ID" value="CPIJ014305-PA"/>
    <property type="gene ID" value="CPIJ014305"/>
</dbReference>
<dbReference type="InterPro" id="IPR018525">
    <property type="entry name" value="MCM_CS"/>
</dbReference>
<dbReference type="OrthoDB" id="1882346at2759"/>
<dbReference type="STRING" id="7176.B0X3R0"/>
<comment type="similarity">
    <text evidence="4">Belongs to the MCM family.</text>
</comment>
<evidence type="ECO:0000313" key="9">
    <source>
        <dbReference type="Proteomes" id="UP000002320"/>
    </source>
</evidence>
<dbReference type="GO" id="GO:0042555">
    <property type="term" value="C:MCM complex"/>
    <property type="evidence" value="ECO:0007669"/>
    <property type="project" value="TreeGrafter"/>
</dbReference>
<name>B0X3R0_CULQU</name>
<dbReference type="SMART" id="SM00350">
    <property type="entry name" value="MCM"/>
    <property type="match status" value="1"/>
</dbReference>
<feature type="region of interest" description="Disordered" evidence="5">
    <location>
        <begin position="194"/>
        <end position="231"/>
    </location>
</feature>
<feature type="compositionally biased region" description="Basic residues" evidence="5">
    <location>
        <begin position="218"/>
        <end position="227"/>
    </location>
</feature>
<dbReference type="GO" id="GO:0003697">
    <property type="term" value="F:single-stranded DNA binding"/>
    <property type="evidence" value="ECO:0007669"/>
    <property type="project" value="TreeGrafter"/>
</dbReference>
<evidence type="ECO:0000313" key="8">
    <source>
        <dbReference type="EnsemblMetazoa" id="CPIJ014305-PA"/>
    </source>
</evidence>
<evidence type="ECO:0000256" key="2">
    <source>
        <dbReference type="ARBA" id="ARBA00022741"/>
    </source>
</evidence>
<dbReference type="InterPro" id="IPR001208">
    <property type="entry name" value="MCM_dom"/>
</dbReference>
<dbReference type="PANTHER" id="PTHR11630">
    <property type="entry name" value="DNA REPLICATION LICENSING FACTOR MCM FAMILY MEMBER"/>
    <property type="match status" value="1"/>
</dbReference>
<dbReference type="GO" id="GO:0017116">
    <property type="term" value="F:single-stranded DNA helicase activity"/>
    <property type="evidence" value="ECO:0007669"/>
    <property type="project" value="TreeGrafter"/>
</dbReference>
<dbReference type="GO" id="GO:1902975">
    <property type="term" value="P:mitotic DNA replication initiation"/>
    <property type="evidence" value="ECO:0007669"/>
    <property type="project" value="TreeGrafter"/>
</dbReference>
<evidence type="ECO:0000256" key="3">
    <source>
        <dbReference type="ARBA" id="ARBA00022840"/>
    </source>
</evidence>
<evidence type="ECO:0000256" key="5">
    <source>
        <dbReference type="SAM" id="MobiDB-lite"/>
    </source>
</evidence>
<dbReference type="Gene3D" id="3.40.50.300">
    <property type="entry name" value="P-loop containing nucleotide triphosphate hydrolases"/>
    <property type="match status" value="1"/>
</dbReference>
<dbReference type="KEGG" id="cqu:CpipJ_CPIJ014305"/>
<dbReference type="SUPFAM" id="SSF52540">
    <property type="entry name" value="P-loop containing nucleoside triphosphate hydrolases"/>
    <property type="match status" value="1"/>
</dbReference>
<dbReference type="Proteomes" id="UP000002320">
    <property type="component" value="Unassembled WGS sequence"/>
</dbReference>
<keyword evidence="2 4" id="KW-0547">Nucleotide-binding</keyword>
<dbReference type="Pfam" id="PF00493">
    <property type="entry name" value="MCM"/>
    <property type="match status" value="1"/>
</dbReference>
<dbReference type="VEuPathDB" id="VectorBase:CQUJHB006087"/>
<dbReference type="PROSITE" id="PS50051">
    <property type="entry name" value="MCM_2"/>
    <property type="match status" value="1"/>
</dbReference>
<dbReference type="PROSITE" id="PS00847">
    <property type="entry name" value="MCM_1"/>
    <property type="match status" value="1"/>
</dbReference>
<protein>
    <recommendedName>
        <fullName evidence="1">DNA helicase</fullName>
        <ecNumber evidence="1">3.6.4.12</ecNumber>
    </recommendedName>
</protein>
<evidence type="ECO:0000259" key="6">
    <source>
        <dbReference type="PROSITE" id="PS50051"/>
    </source>
</evidence>
<feature type="compositionally biased region" description="Basic and acidic residues" evidence="5">
    <location>
        <begin position="201"/>
        <end position="217"/>
    </location>
</feature>
<keyword evidence="4" id="KW-0238">DNA-binding</keyword>
<dbReference type="eggNOG" id="KOG0479">
    <property type="taxonomic scope" value="Eukaryota"/>
</dbReference>
<dbReference type="VEuPathDB" id="VectorBase:CPIJ014305"/>
<dbReference type="GO" id="GO:0005634">
    <property type="term" value="C:nucleus"/>
    <property type="evidence" value="ECO:0007669"/>
    <property type="project" value="TreeGrafter"/>
</dbReference>
<evidence type="ECO:0000256" key="1">
    <source>
        <dbReference type="ARBA" id="ARBA00012551"/>
    </source>
</evidence>
<keyword evidence="3 4" id="KW-0067">ATP-binding</keyword>
<evidence type="ECO:0000256" key="4">
    <source>
        <dbReference type="RuleBase" id="RU004070"/>
    </source>
</evidence>
<organism>
    <name type="scientific">Culex quinquefasciatus</name>
    <name type="common">Southern house mosquito</name>
    <name type="synonym">Culex pungens</name>
    <dbReference type="NCBI Taxonomy" id="7176"/>
    <lineage>
        <taxon>Eukaryota</taxon>
        <taxon>Metazoa</taxon>
        <taxon>Ecdysozoa</taxon>
        <taxon>Arthropoda</taxon>
        <taxon>Hexapoda</taxon>
        <taxon>Insecta</taxon>
        <taxon>Pterygota</taxon>
        <taxon>Neoptera</taxon>
        <taxon>Endopterygota</taxon>
        <taxon>Diptera</taxon>
        <taxon>Nematocera</taxon>
        <taxon>Culicoidea</taxon>
        <taxon>Culicidae</taxon>
        <taxon>Culicinae</taxon>
        <taxon>Culicini</taxon>
        <taxon>Culex</taxon>
        <taxon>Culex</taxon>
    </lineage>
</organism>
<dbReference type="HOGENOM" id="CLU_476719_0_0_1"/>